<reference evidence="1 2" key="1">
    <citation type="submission" date="2016-10" db="EMBL/GenBank/DDBJ databases">
        <title>Genome sequence of the basidiomycete white-rot fungus Trametes pubescens.</title>
        <authorList>
            <person name="Makela M.R."/>
            <person name="Granchi Z."/>
            <person name="Peng M."/>
            <person name="De Vries R.P."/>
            <person name="Grigoriev I."/>
            <person name="Riley R."/>
            <person name="Hilden K."/>
        </authorList>
    </citation>
    <scope>NUCLEOTIDE SEQUENCE [LARGE SCALE GENOMIC DNA]</scope>
    <source>
        <strain evidence="1 2">FBCC735</strain>
    </source>
</reference>
<proteinExistence type="predicted"/>
<gene>
    <name evidence="1" type="ORF">TRAPUB_1316</name>
</gene>
<accession>A0A1M2VJK1</accession>
<keyword evidence="2" id="KW-1185">Reference proteome</keyword>
<dbReference type="Proteomes" id="UP000184267">
    <property type="component" value="Unassembled WGS sequence"/>
</dbReference>
<sequence>MTFELRAYRISYDEFAYVINPPWFRVLASLVHAVHALSFKTILTFDTHLLCEIWPSDLARIHYTSDADRAQRVSQATETVLLVQQCDLPALLNAAYHEGLRAHGSGQDLAVYVHAESEIALLSQPIIRSYRPNWPRCLHG</sequence>
<comment type="caution">
    <text evidence="1">The sequence shown here is derived from an EMBL/GenBank/DDBJ whole genome shotgun (WGS) entry which is preliminary data.</text>
</comment>
<name>A0A1M2VJK1_TRAPU</name>
<evidence type="ECO:0000313" key="2">
    <source>
        <dbReference type="Proteomes" id="UP000184267"/>
    </source>
</evidence>
<dbReference type="STRING" id="154538.A0A1M2VJK1"/>
<protein>
    <submittedName>
        <fullName evidence="1">Uncharacterized protein</fullName>
    </submittedName>
</protein>
<evidence type="ECO:0000313" key="1">
    <source>
        <dbReference type="EMBL" id="OJT07801.1"/>
    </source>
</evidence>
<dbReference type="EMBL" id="MNAD01001120">
    <property type="protein sequence ID" value="OJT07801.1"/>
    <property type="molecule type" value="Genomic_DNA"/>
</dbReference>
<dbReference type="AlphaFoldDB" id="A0A1M2VJK1"/>
<dbReference type="OrthoDB" id="2746456at2759"/>
<organism evidence="1 2">
    <name type="scientific">Trametes pubescens</name>
    <name type="common">White-rot fungus</name>
    <dbReference type="NCBI Taxonomy" id="154538"/>
    <lineage>
        <taxon>Eukaryota</taxon>
        <taxon>Fungi</taxon>
        <taxon>Dikarya</taxon>
        <taxon>Basidiomycota</taxon>
        <taxon>Agaricomycotina</taxon>
        <taxon>Agaricomycetes</taxon>
        <taxon>Polyporales</taxon>
        <taxon>Polyporaceae</taxon>
        <taxon>Trametes</taxon>
    </lineage>
</organism>